<evidence type="ECO:0000313" key="10">
    <source>
        <dbReference type="EMBL" id="CRG88786.1"/>
    </source>
</evidence>
<dbReference type="OrthoDB" id="3365399at2759"/>
<dbReference type="GO" id="GO:0005886">
    <property type="term" value="C:plasma membrane"/>
    <property type="evidence" value="ECO:0007669"/>
    <property type="project" value="UniProtKB-SubCell"/>
</dbReference>
<comment type="subcellular location">
    <subcellularLocation>
        <location evidence="1">Cell membrane</location>
        <topology evidence="1">Multi-pass membrane protein</topology>
    </subcellularLocation>
</comment>
<feature type="transmembrane region" description="Helical" evidence="8">
    <location>
        <begin position="383"/>
        <end position="403"/>
    </location>
</feature>
<dbReference type="PANTHER" id="PTHR23502:SF186">
    <property type="entry name" value="MAJOR FACILITATOR SUPERFAMILY (MFS) PROFILE DOMAIN-CONTAINING PROTEIN"/>
    <property type="match status" value="1"/>
</dbReference>
<feature type="transmembrane region" description="Helical" evidence="8">
    <location>
        <begin position="221"/>
        <end position="243"/>
    </location>
</feature>
<dbReference type="Proteomes" id="UP000054383">
    <property type="component" value="Unassembled WGS sequence"/>
</dbReference>
<comment type="similarity">
    <text evidence="7">Belongs to the major facilitator superfamily. DHA1 family. Polyamines/proton antiporter (TC 2.A.1.2.16) subfamily.</text>
</comment>
<gene>
    <name evidence="10" type="ORF">PISL3812_05821</name>
</gene>
<evidence type="ECO:0000256" key="4">
    <source>
        <dbReference type="ARBA" id="ARBA00022692"/>
    </source>
</evidence>
<feature type="domain" description="Major facilitator superfamily (MFS) profile" evidence="9">
    <location>
        <begin position="68"/>
        <end position="425"/>
    </location>
</feature>
<keyword evidence="3" id="KW-1003">Cell membrane</keyword>
<dbReference type="EMBL" id="CVMT01000005">
    <property type="protein sequence ID" value="CRG88786.1"/>
    <property type="molecule type" value="Genomic_DNA"/>
</dbReference>
<feature type="transmembrane region" description="Helical" evidence="8">
    <location>
        <begin position="104"/>
        <end position="123"/>
    </location>
</feature>
<protein>
    <submittedName>
        <fullName evidence="10">Putative transporter mfs2</fullName>
    </submittedName>
</protein>
<accession>A0A0U1M0Y9</accession>
<feature type="transmembrane region" description="Helical" evidence="8">
    <location>
        <begin position="194"/>
        <end position="215"/>
    </location>
</feature>
<organism evidence="10 11">
    <name type="scientific">Talaromyces islandicus</name>
    <name type="common">Penicillium islandicum</name>
    <dbReference type="NCBI Taxonomy" id="28573"/>
    <lineage>
        <taxon>Eukaryota</taxon>
        <taxon>Fungi</taxon>
        <taxon>Dikarya</taxon>
        <taxon>Ascomycota</taxon>
        <taxon>Pezizomycotina</taxon>
        <taxon>Eurotiomycetes</taxon>
        <taxon>Eurotiomycetidae</taxon>
        <taxon>Eurotiales</taxon>
        <taxon>Trichocomaceae</taxon>
        <taxon>Talaromyces</taxon>
        <taxon>Talaromyces sect. Islandici</taxon>
    </lineage>
</organism>
<feature type="transmembrane region" description="Helical" evidence="8">
    <location>
        <begin position="66"/>
        <end position="84"/>
    </location>
</feature>
<dbReference type="InterPro" id="IPR011701">
    <property type="entry name" value="MFS"/>
</dbReference>
<dbReference type="PANTHER" id="PTHR23502">
    <property type="entry name" value="MAJOR FACILITATOR SUPERFAMILY"/>
    <property type="match status" value="1"/>
</dbReference>
<dbReference type="InterPro" id="IPR020846">
    <property type="entry name" value="MFS_dom"/>
</dbReference>
<keyword evidence="6 8" id="KW-0472">Membrane</keyword>
<evidence type="ECO:0000256" key="1">
    <source>
        <dbReference type="ARBA" id="ARBA00004651"/>
    </source>
</evidence>
<evidence type="ECO:0000256" key="3">
    <source>
        <dbReference type="ARBA" id="ARBA00022475"/>
    </source>
</evidence>
<feature type="transmembrane region" description="Helical" evidence="8">
    <location>
        <begin position="315"/>
        <end position="339"/>
    </location>
</feature>
<dbReference type="SUPFAM" id="SSF103473">
    <property type="entry name" value="MFS general substrate transporter"/>
    <property type="match status" value="1"/>
</dbReference>
<reference evidence="10 11" key="1">
    <citation type="submission" date="2015-04" db="EMBL/GenBank/DDBJ databases">
        <authorList>
            <person name="Syromyatnikov M.Y."/>
            <person name="Popov V.N."/>
        </authorList>
    </citation>
    <scope>NUCLEOTIDE SEQUENCE [LARGE SCALE GENOMIC DNA]</scope>
    <source>
        <strain evidence="10">WF-38-12</strain>
    </source>
</reference>
<keyword evidence="2" id="KW-0813">Transport</keyword>
<keyword evidence="5 8" id="KW-1133">Transmembrane helix</keyword>
<dbReference type="GO" id="GO:0022857">
    <property type="term" value="F:transmembrane transporter activity"/>
    <property type="evidence" value="ECO:0007669"/>
    <property type="project" value="InterPro"/>
</dbReference>
<evidence type="ECO:0000256" key="8">
    <source>
        <dbReference type="SAM" id="Phobius"/>
    </source>
</evidence>
<dbReference type="STRING" id="28573.A0A0U1M0Y9"/>
<sequence length="425" mass="46931">MEAHSKMWTKDYSLKRRLWRRYSTPWQKIVSHSYEGAGTEEDPYLVTWLENGDEENPLRWSSSYQWAVTWLVAWTTLAASFASSSYSAAIPKVQQEFPGYSSQVYIMGVSAFVLGYAFGPLLWAPMSEVLGRRRLFIVTYALFTIFNAAVCASQNIWTLIILRLLAGSFGASPLTNAAGVVADIFPAEKRGSGMAIFSAAPFTGPTLGPIVGGFLGEAAGWRWVCGVNAILSGVLTILGTLTIPETYSPVLLRERANKLTAANDNPRYIALLRKHREKSPNTPLPPESRLAPAMLGAILLPLGLFWFAWTCQPSVHWIVSILANIPFGMGMVMIFLSLFTYIADVYTVHAASALAANSVLRSLFGVAFPLFTTAMYDGMGINWASTLVAFLALAMTPQPFLFYKYGKKLRLKSTFSRHNAETLLE</sequence>
<evidence type="ECO:0000313" key="11">
    <source>
        <dbReference type="Proteomes" id="UP000054383"/>
    </source>
</evidence>
<evidence type="ECO:0000256" key="7">
    <source>
        <dbReference type="ARBA" id="ARBA00038459"/>
    </source>
</evidence>
<feature type="transmembrane region" description="Helical" evidence="8">
    <location>
        <begin position="290"/>
        <end position="309"/>
    </location>
</feature>
<evidence type="ECO:0000256" key="6">
    <source>
        <dbReference type="ARBA" id="ARBA00023136"/>
    </source>
</evidence>
<dbReference type="Gene3D" id="1.20.1250.20">
    <property type="entry name" value="MFS general substrate transporter like domains"/>
    <property type="match status" value="2"/>
</dbReference>
<name>A0A0U1M0Y9_TALIS</name>
<feature type="transmembrane region" description="Helical" evidence="8">
    <location>
        <begin position="135"/>
        <end position="156"/>
    </location>
</feature>
<dbReference type="AlphaFoldDB" id="A0A0U1M0Y9"/>
<evidence type="ECO:0000259" key="9">
    <source>
        <dbReference type="PROSITE" id="PS50850"/>
    </source>
</evidence>
<keyword evidence="11" id="KW-1185">Reference proteome</keyword>
<evidence type="ECO:0000256" key="2">
    <source>
        <dbReference type="ARBA" id="ARBA00022448"/>
    </source>
</evidence>
<proteinExistence type="inferred from homology"/>
<dbReference type="Pfam" id="PF07690">
    <property type="entry name" value="MFS_1"/>
    <property type="match status" value="1"/>
</dbReference>
<evidence type="ECO:0000256" key="5">
    <source>
        <dbReference type="ARBA" id="ARBA00022989"/>
    </source>
</evidence>
<dbReference type="CDD" id="cd17323">
    <property type="entry name" value="MFS_Tpo1_MDR_like"/>
    <property type="match status" value="1"/>
</dbReference>
<dbReference type="PROSITE" id="PS50850">
    <property type="entry name" value="MFS"/>
    <property type="match status" value="1"/>
</dbReference>
<dbReference type="InterPro" id="IPR036259">
    <property type="entry name" value="MFS_trans_sf"/>
</dbReference>
<keyword evidence="4 8" id="KW-0812">Transmembrane</keyword>